<protein>
    <recommendedName>
        <fullName evidence="1">Glutamine amidotransferase type-2 domain-containing protein</fullName>
    </recommendedName>
</protein>
<dbReference type="InterPro" id="IPR017932">
    <property type="entry name" value="GATase_2_dom"/>
</dbReference>
<gene>
    <name evidence="2" type="ORF">PABY_14710</name>
</gene>
<dbReference type="Pfam" id="PF13522">
    <property type="entry name" value="GATase_6"/>
    <property type="match status" value="1"/>
</dbReference>
<dbReference type="Gene3D" id="3.60.20.10">
    <property type="entry name" value="Glutamine Phosphoribosylpyrophosphate, subunit 1, domain 1"/>
    <property type="match status" value="1"/>
</dbReference>
<reference evidence="2 3" key="1">
    <citation type="submission" date="2023-09" db="EMBL/GenBank/DDBJ databases">
        <title>Pyrofollis japonicus gen. nov. sp. nov., a novel member of the family Pyrodictiaceae isolated from the Iheya North hydrothermal field.</title>
        <authorList>
            <person name="Miyazaki U."/>
            <person name="Sanari M."/>
            <person name="Tame A."/>
            <person name="Kitajima M."/>
            <person name="Okamoto A."/>
            <person name="Sawayama S."/>
            <person name="Miyazaki J."/>
            <person name="Takai K."/>
            <person name="Nakagawa S."/>
        </authorList>
    </citation>
    <scope>NUCLEOTIDE SEQUENCE [LARGE SCALE GENOMIC DNA]</scope>
    <source>
        <strain evidence="2 3">AV2</strain>
    </source>
</reference>
<organism evidence="2 3">
    <name type="scientific">Pyrodictium abyssi</name>
    <dbReference type="NCBI Taxonomy" id="54256"/>
    <lineage>
        <taxon>Archaea</taxon>
        <taxon>Thermoproteota</taxon>
        <taxon>Thermoprotei</taxon>
        <taxon>Desulfurococcales</taxon>
        <taxon>Pyrodictiaceae</taxon>
        <taxon>Pyrodictium</taxon>
    </lineage>
</organism>
<dbReference type="EMBL" id="AP028907">
    <property type="protein sequence ID" value="BES81904.1"/>
    <property type="molecule type" value="Genomic_DNA"/>
</dbReference>
<dbReference type="Proteomes" id="UP001341135">
    <property type="component" value="Chromosome"/>
</dbReference>
<proteinExistence type="predicted"/>
<dbReference type="SUPFAM" id="SSF56235">
    <property type="entry name" value="N-terminal nucleophile aminohydrolases (Ntn hydrolases)"/>
    <property type="match status" value="1"/>
</dbReference>
<dbReference type="PROSITE" id="PS51278">
    <property type="entry name" value="GATASE_TYPE_2"/>
    <property type="match status" value="1"/>
</dbReference>
<accession>A0ABM8IYC6</accession>
<evidence type="ECO:0000259" key="1">
    <source>
        <dbReference type="PROSITE" id="PS51278"/>
    </source>
</evidence>
<evidence type="ECO:0000313" key="2">
    <source>
        <dbReference type="EMBL" id="BES81904.1"/>
    </source>
</evidence>
<feature type="domain" description="Glutamine amidotransferase type-2" evidence="1">
    <location>
        <begin position="42"/>
        <end position="284"/>
    </location>
</feature>
<keyword evidence="3" id="KW-1185">Reference proteome</keyword>
<dbReference type="GeneID" id="89289482"/>
<dbReference type="InterPro" id="IPR029055">
    <property type="entry name" value="Ntn_hydrolases_N"/>
</dbReference>
<evidence type="ECO:0000313" key="3">
    <source>
        <dbReference type="Proteomes" id="UP001341135"/>
    </source>
</evidence>
<name>A0ABM8IYC6_9CREN</name>
<sequence>MAGVAWSREGTAALAGLVRLLARAASDDPYLAAITGGESRHCHGFGFLLVLGVGGSWRVVYERFDALAPGVGEEEACRVNLDVLRGAVEHVAGLVAASERAYVVVHARRAGRSEPRGSMNAHPFVVSLEQPGGSLELYLAHNGGLYKDALGERLGLDASVYTDSHLLAVYLVRRLQMGLGLGDAVAEAAEFTKSGLDLAVALLERRATGLEPSLYLVGHMKPGLDENRQRYYEPVGFRGEGVAGYVSSTIRDLAAERGVPLSFERLWGVYRAEPGEGLRLVRSL</sequence>
<dbReference type="RefSeq" id="WP_338248715.1">
    <property type="nucleotide sequence ID" value="NZ_AP028907.1"/>
</dbReference>